<organism evidence="1 2">
    <name type="scientific">Mycena maculata</name>
    <dbReference type="NCBI Taxonomy" id="230809"/>
    <lineage>
        <taxon>Eukaryota</taxon>
        <taxon>Fungi</taxon>
        <taxon>Dikarya</taxon>
        <taxon>Basidiomycota</taxon>
        <taxon>Agaricomycotina</taxon>
        <taxon>Agaricomycetes</taxon>
        <taxon>Agaricomycetidae</taxon>
        <taxon>Agaricales</taxon>
        <taxon>Marasmiineae</taxon>
        <taxon>Mycenaceae</taxon>
        <taxon>Mycena</taxon>
    </lineage>
</organism>
<proteinExistence type="predicted"/>
<keyword evidence="2" id="KW-1185">Reference proteome</keyword>
<dbReference type="EMBL" id="JARJLG010000084">
    <property type="protein sequence ID" value="KAJ7749817.1"/>
    <property type="molecule type" value="Genomic_DNA"/>
</dbReference>
<sequence length="228" mass="25450">MDVLGSGGYYDSQTSDTQFFGFSDSQSTSHIPEESFKGFSQYDPELDSGFSQPVETDTFMPPLPPARQSMNPADLRLLEAYVDWRPSGTKFPILKNWETKESNRAQIHGPLIRRRLGLSDPLTRNERQLSDDFIEACSHSAVSGGRDPTRGPNAMEVEFLAILGRISEAIPLIARLTMEGRWNDAKAAVDDTSLNLDLIATLHCVGRLVDDEVNPELSAEEVERRNFD</sequence>
<name>A0AAD7IV56_9AGAR</name>
<dbReference type="Proteomes" id="UP001215280">
    <property type="component" value="Unassembled WGS sequence"/>
</dbReference>
<protein>
    <submittedName>
        <fullName evidence="1">Uncharacterized protein</fullName>
    </submittedName>
</protein>
<evidence type="ECO:0000313" key="2">
    <source>
        <dbReference type="Proteomes" id="UP001215280"/>
    </source>
</evidence>
<dbReference type="AlphaFoldDB" id="A0AAD7IV56"/>
<evidence type="ECO:0000313" key="1">
    <source>
        <dbReference type="EMBL" id="KAJ7749817.1"/>
    </source>
</evidence>
<accession>A0AAD7IV56</accession>
<comment type="caution">
    <text evidence="1">The sequence shown here is derived from an EMBL/GenBank/DDBJ whole genome shotgun (WGS) entry which is preliminary data.</text>
</comment>
<reference evidence="1" key="1">
    <citation type="submission" date="2023-03" db="EMBL/GenBank/DDBJ databases">
        <title>Massive genome expansion in bonnet fungi (Mycena s.s.) driven by repeated elements and novel gene families across ecological guilds.</title>
        <authorList>
            <consortium name="Lawrence Berkeley National Laboratory"/>
            <person name="Harder C.B."/>
            <person name="Miyauchi S."/>
            <person name="Viragh M."/>
            <person name="Kuo A."/>
            <person name="Thoen E."/>
            <person name="Andreopoulos B."/>
            <person name="Lu D."/>
            <person name="Skrede I."/>
            <person name="Drula E."/>
            <person name="Henrissat B."/>
            <person name="Morin E."/>
            <person name="Kohler A."/>
            <person name="Barry K."/>
            <person name="LaButti K."/>
            <person name="Morin E."/>
            <person name="Salamov A."/>
            <person name="Lipzen A."/>
            <person name="Mereny Z."/>
            <person name="Hegedus B."/>
            <person name="Baldrian P."/>
            <person name="Stursova M."/>
            <person name="Weitz H."/>
            <person name="Taylor A."/>
            <person name="Grigoriev I.V."/>
            <person name="Nagy L.G."/>
            <person name="Martin F."/>
            <person name="Kauserud H."/>
        </authorList>
    </citation>
    <scope>NUCLEOTIDE SEQUENCE</scope>
    <source>
        <strain evidence="1">CBHHK188m</strain>
    </source>
</reference>
<gene>
    <name evidence="1" type="ORF">DFH07DRAFT_961600</name>
</gene>